<organism evidence="2 3">
    <name type="scientific">Orchesella dallaii</name>
    <dbReference type="NCBI Taxonomy" id="48710"/>
    <lineage>
        <taxon>Eukaryota</taxon>
        <taxon>Metazoa</taxon>
        <taxon>Ecdysozoa</taxon>
        <taxon>Arthropoda</taxon>
        <taxon>Hexapoda</taxon>
        <taxon>Collembola</taxon>
        <taxon>Entomobryomorpha</taxon>
        <taxon>Entomobryoidea</taxon>
        <taxon>Orchesellidae</taxon>
        <taxon>Orchesellinae</taxon>
        <taxon>Orchesella</taxon>
    </lineage>
</organism>
<evidence type="ECO:0000313" key="3">
    <source>
        <dbReference type="Proteomes" id="UP001642540"/>
    </source>
</evidence>
<protein>
    <submittedName>
        <fullName evidence="2">Uncharacterized protein</fullName>
    </submittedName>
</protein>
<feature type="region of interest" description="Disordered" evidence="1">
    <location>
        <begin position="386"/>
        <end position="406"/>
    </location>
</feature>
<comment type="caution">
    <text evidence="2">The sequence shown here is derived from an EMBL/GenBank/DDBJ whole genome shotgun (WGS) entry which is preliminary data.</text>
</comment>
<gene>
    <name evidence="2" type="ORF">ODALV1_LOCUS23735</name>
</gene>
<accession>A0ABP1RM11</accession>
<keyword evidence="3" id="KW-1185">Reference proteome</keyword>
<reference evidence="2 3" key="1">
    <citation type="submission" date="2024-08" db="EMBL/GenBank/DDBJ databases">
        <authorList>
            <person name="Cucini C."/>
            <person name="Frati F."/>
        </authorList>
    </citation>
    <scope>NUCLEOTIDE SEQUENCE [LARGE SCALE GENOMIC DNA]</scope>
</reference>
<name>A0ABP1RM11_9HEXA</name>
<sequence length="406" mass="46797">MKFVIDFEGFQLKNRFILKELAVADLNSMQIVHFFIRSPFGSINLSSSDLSVVRYCETFIHKIRWNAGKVAFKDTVEYLNSLPNESVFYAKGKQKVNFLKSILSSSMEVQDLELVECPPITRIINPPENDCPLPFHQDSLNCAHIKASAYLKLLRAEKENLTNQKSEIQEDDGRKILFDLEIPDDSKLAMYMKLVNEFNQKISEITNKPVPVNVTGVIYKPTVEKPQTKEKTFIDNESFDTAENLVHLNTQDRTLISMFPPSFQQRAEIVIKFLKERPDLICWDKQGVVTFFGDELCESSSLFDLLNFLIRELKWKVAPNGINRFLLICKKLHVPASVLRKKLREQYLRAFDHFGVVKSASDSVKMFNDNKHRLLHWSSLEDSTSADEDIEPLTSTPNKTRRTYSS</sequence>
<evidence type="ECO:0000256" key="1">
    <source>
        <dbReference type="SAM" id="MobiDB-lite"/>
    </source>
</evidence>
<evidence type="ECO:0000313" key="2">
    <source>
        <dbReference type="EMBL" id="CAL8130461.1"/>
    </source>
</evidence>
<dbReference type="Proteomes" id="UP001642540">
    <property type="component" value="Unassembled WGS sequence"/>
</dbReference>
<proteinExistence type="predicted"/>
<dbReference type="EMBL" id="CAXLJM020000082">
    <property type="protein sequence ID" value="CAL8130461.1"/>
    <property type="molecule type" value="Genomic_DNA"/>
</dbReference>